<dbReference type="PANTHER" id="PTHR20883">
    <property type="entry name" value="PHYTANOYL-COA DIOXYGENASE DOMAIN CONTAINING 1"/>
    <property type="match status" value="1"/>
</dbReference>
<sequence>LDGEKRALELPNRGPLRFTDSGELHPEIVEAWSEYGFYVLEGVIGPEELADIERDLKGILDRLPVGKGSLVDNNGRPALGTECEGPNLFWSKPLGDPFGGTNLASGRHPVKMFEPMPAESAPTEVVYLILGVLQFSDACLRLYGHPQLLAAAASLNGANFVPFNEAMFIKKPGLGASVAWHQDGVIHWDHPDWDHAIHGFTFQVLLYGCTAANAVWVVPGSHRLGKCDLVSLLEANGSERLANAVPYICGAGDVVIHNRQMVHGSFANTSPDWRVSITLGFHRRTSVLGVQGGGLHNVR</sequence>
<dbReference type="Gene3D" id="2.60.120.620">
    <property type="entry name" value="q2cbj1_9rhob like domain"/>
    <property type="match status" value="1"/>
</dbReference>
<dbReference type="SUPFAM" id="SSF51197">
    <property type="entry name" value="Clavaminate synthase-like"/>
    <property type="match status" value="1"/>
</dbReference>
<protein>
    <recommendedName>
        <fullName evidence="2">Phytanoyl-CoA dioxygenase</fullName>
    </recommendedName>
</protein>
<accession>A0A382TS83</accession>
<dbReference type="AlphaFoldDB" id="A0A382TS83"/>
<feature type="non-terminal residue" evidence="1">
    <location>
        <position position="299"/>
    </location>
</feature>
<dbReference type="GO" id="GO:0016491">
    <property type="term" value="F:oxidoreductase activity"/>
    <property type="evidence" value="ECO:0007669"/>
    <property type="project" value="UniProtKB-ARBA"/>
</dbReference>
<proteinExistence type="predicted"/>
<feature type="non-terminal residue" evidence="1">
    <location>
        <position position="1"/>
    </location>
</feature>
<dbReference type="InterPro" id="IPR008775">
    <property type="entry name" value="Phytyl_CoA_dOase-like"/>
</dbReference>
<evidence type="ECO:0008006" key="2">
    <source>
        <dbReference type="Google" id="ProtNLM"/>
    </source>
</evidence>
<dbReference type="PANTHER" id="PTHR20883:SF48">
    <property type="entry name" value="ECTOINE DIOXYGENASE"/>
    <property type="match status" value="1"/>
</dbReference>
<organism evidence="1">
    <name type="scientific">marine metagenome</name>
    <dbReference type="NCBI Taxonomy" id="408172"/>
    <lineage>
        <taxon>unclassified sequences</taxon>
        <taxon>metagenomes</taxon>
        <taxon>ecological metagenomes</taxon>
    </lineage>
</organism>
<gene>
    <name evidence="1" type="ORF">METZ01_LOCUS377697</name>
</gene>
<name>A0A382TS83_9ZZZZ</name>
<reference evidence="1" key="1">
    <citation type="submission" date="2018-05" db="EMBL/GenBank/DDBJ databases">
        <authorList>
            <person name="Lanie J.A."/>
            <person name="Ng W.-L."/>
            <person name="Kazmierczak K.M."/>
            <person name="Andrzejewski T.M."/>
            <person name="Davidsen T.M."/>
            <person name="Wayne K.J."/>
            <person name="Tettelin H."/>
            <person name="Glass J.I."/>
            <person name="Rusch D."/>
            <person name="Podicherti R."/>
            <person name="Tsui H.-C.T."/>
            <person name="Winkler M.E."/>
        </authorList>
    </citation>
    <scope>NUCLEOTIDE SEQUENCE</scope>
</reference>
<dbReference type="EMBL" id="UINC01138723">
    <property type="protein sequence ID" value="SVD24843.1"/>
    <property type="molecule type" value="Genomic_DNA"/>
</dbReference>
<dbReference type="Pfam" id="PF05721">
    <property type="entry name" value="PhyH"/>
    <property type="match status" value="1"/>
</dbReference>
<dbReference type="GO" id="GO:0046872">
    <property type="term" value="F:metal ion binding"/>
    <property type="evidence" value="ECO:0007669"/>
    <property type="project" value="UniProtKB-ARBA"/>
</dbReference>
<evidence type="ECO:0000313" key="1">
    <source>
        <dbReference type="EMBL" id="SVD24843.1"/>
    </source>
</evidence>